<dbReference type="InterPro" id="IPR027417">
    <property type="entry name" value="P-loop_NTPase"/>
</dbReference>
<dbReference type="Pfam" id="PF03796">
    <property type="entry name" value="DnaB_C"/>
    <property type="match status" value="1"/>
</dbReference>
<proteinExistence type="predicted"/>
<dbReference type="RefSeq" id="WP_193746085.1">
    <property type="nucleotide sequence ID" value="NZ_CP118109.1"/>
</dbReference>
<protein>
    <submittedName>
        <fullName evidence="2">DnaB-like helicase C-terminal domain-containing protein</fullName>
    </submittedName>
</protein>
<name>A0ABY7XJW1_9BACL</name>
<reference evidence="2 3" key="1">
    <citation type="submission" date="2023-02" db="EMBL/GenBank/DDBJ databases">
        <title>Pathogen: clinical or host-associated sample.</title>
        <authorList>
            <person name="Hergert J."/>
            <person name="Casey R."/>
            <person name="Wagner J."/>
            <person name="Young E.L."/>
            <person name="Oakeson K.F."/>
        </authorList>
    </citation>
    <scope>NUCLEOTIDE SEQUENCE [LARGE SCALE GENOMIC DNA]</scope>
    <source>
        <strain evidence="2 3">2022CK-00829</strain>
        <plasmid evidence="2 3">unnamed1</plasmid>
    </source>
</reference>
<dbReference type="PANTHER" id="PTHR30153">
    <property type="entry name" value="REPLICATIVE DNA HELICASE DNAB"/>
    <property type="match status" value="1"/>
</dbReference>
<dbReference type="PROSITE" id="PS51199">
    <property type="entry name" value="SF4_HELICASE"/>
    <property type="match status" value="1"/>
</dbReference>
<evidence type="ECO:0000259" key="1">
    <source>
        <dbReference type="PROSITE" id="PS51199"/>
    </source>
</evidence>
<evidence type="ECO:0000313" key="3">
    <source>
        <dbReference type="Proteomes" id="UP001221519"/>
    </source>
</evidence>
<dbReference type="Gene3D" id="3.40.50.300">
    <property type="entry name" value="P-loop containing nucleotide triphosphate hydrolases"/>
    <property type="match status" value="1"/>
</dbReference>
<organism evidence="2 3">
    <name type="scientific">Paenibacillus urinalis</name>
    <dbReference type="NCBI Taxonomy" id="521520"/>
    <lineage>
        <taxon>Bacteria</taxon>
        <taxon>Bacillati</taxon>
        <taxon>Bacillota</taxon>
        <taxon>Bacilli</taxon>
        <taxon>Bacillales</taxon>
        <taxon>Paenibacillaceae</taxon>
        <taxon>Paenibacillus</taxon>
    </lineage>
</organism>
<dbReference type="SUPFAM" id="SSF52540">
    <property type="entry name" value="P-loop containing nucleoside triphosphate hydrolases"/>
    <property type="match status" value="1"/>
</dbReference>
<dbReference type="EMBL" id="CP118109">
    <property type="protein sequence ID" value="WDI05084.1"/>
    <property type="molecule type" value="Genomic_DNA"/>
</dbReference>
<geneLocation type="plasmid" evidence="2 3">
    <name>unnamed1</name>
</geneLocation>
<dbReference type="InterPro" id="IPR007694">
    <property type="entry name" value="DNA_helicase_DnaB-like_C"/>
</dbReference>
<feature type="domain" description="SF4 helicase" evidence="1">
    <location>
        <begin position="72"/>
        <end position="356"/>
    </location>
</feature>
<accession>A0ABY7XJW1</accession>
<evidence type="ECO:0000313" key="2">
    <source>
        <dbReference type="EMBL" id="WDI05084.1"/>
    </source>
</evidence>
<keyword evidence="2" id="KW-0614">Plasmid</keyword>
<dbReference type="PANTHER" id="PTHR30153:SF2">
    <property type="entry name" value="REPLICATIVE DNA HELICASE"/>
    <property type="match status" value="1"/>
</dbReference>
<keyword evidence="3" id="KW-1185">Reference proteome</keyword>
<gene>
    <name evidence="2" type="ORF">PUW25_26300</name>
</gene>
<dbReference type="Proteomes" id="UP001221519">
    <property type="component" value="Plasmid unnamed1"/>
</dbReference>
<sequence>MSNTQPGQFSFTDIMHQVERQMQQDPNAFGFEPEMRKKVIVTNVEGILGRPLNRIEEKMLRNIMNMDAHSWARGKNGGLISGLQSFDDAFEGGAQPGLILFAAAPNVGKSAYMLQVCKGISERNEKVYVSYHSLDDANNDLMPRYIANDQQITIGQAKSPAKYEDDEEIINKRNEGIKNLYRRVDRFGMFDSNDMTSVEAIEEHIKDIKMTMPEGTRIVIAIDSFNDLTVESKTFSNNDDKTAHVSKTIKGWATRFDVVVMCTAHLRKTNGKRPIEDDLKDTITLRYEATMVCLMYNEVGIKEENAEIYWVDEDEDLKMPVVEVKFAKNKHASMKSTKFFNFIPDYSLFIQAEDEAQRRFASKIYQN</sequence>